<accession>A0ABN8YRM0</accession>
<feature type="region of interest" description="Disordered" evidence="1">
    <location>
        <begin position="1"/>
        <end position="27"/>
    </location>
</feature>
<name>A0ABN8YRM0_RANTA</name>
<keyword evidence="3" id="KW-1185">Reference proteome</keyword>
<dbReference type="EMBL" id="OX459958">
    <property type="protein sequence ID" value="CAI9164228.1"/>
    <property type="molecule type" value="Genomic_DNA"/>
</dbReference>
<dbReference type="Proteomes" id="UP001176941">
    <property type="component" value="Chromosome 22"/>
</dbReference>
<feature type="compositionally biased region" description="Basic and acidic residues" evidence="1">
    <location>
        <begin position="113"/>
        <end position="124"/>
    </location>
</feature>
<sequence length="139" mass="14481">MRLGEGVGSAPRAPPLRQLRGPAPRSGIAGLPCARLAWRAVGEDARIGTEAASAQGTRNRQGRRRFSSNATETAAAEGYRPPGVSGSLAVAASEPGFGKPAPGREGGAAEGGDWCRRRGGDWCRRRGGMGTLPRTPWPH</sequence>
<feature type="region of interest" description="Disordered" evidence="1">
    <location>
        <begin position="48"/>
        <end position="139"/>
    </location>
</feature>
<proteinExistence type="predicted"/>
<evidence type="ECO:0000313" key="3">
    <source>
        <dbReference type="Proteomes" id="UP001176941"/>
    </source>
</evidence>
<organism evidence="2 3">
    <name type="scientific">Rangifer tarandus platyrhynchus</name>
    <name type="common">Svalbard reindeer</name>
    <dbReference type="NCBI Taxonomy" id="3082113"/>
    <lineage>
        <taxon>Eukaryota</taxon>
        <taxon>Metazoa</taxon>
        <taxon>Chordata</taxon>
        <taxon>Craniata</taxon>
        <taxon>Vertebrata</taxon>
        <taxon>Euteleostomi</taxon>
        <taxon>Mammalia</taxon>
        <taxon>Eutheria</taxon>
        <taxon>Laurasiatheria</taxon>
        <taxon>Artiodactyla</taxon>
        <taxon>Ruminantia</taxon>
        <taxon>Pecora</taxon>
        <taxon>Cervidae</taxon>
        <taxon>Odocoileinae</taxon>
        <taxon>Rangifer</taxon>
    </lineage>
</organism>
<reference evidence="2" key="1">
    <citation type="submission" date="2023-04" db="EMBL/GenBank/DDBJ databases">
        <authorList>
            <consortium name="ELIXIR-Norway"/>
        </authorList>
    </citation>
    <scope>NUCLEOTIDE SEQUENCE [LARGE SCALE GENOMIC DNA]</scope>
</reference>
<evidence type="ECO:0000313" key="2">
    <source>
        <dbReference type="EMBL" id="CAI9164228.1"/>
    </source>
</evidence>
<evidence type="ECO:0000256" key="1">
    <source>
        <dbReference type="SAM" id="MobiDB-lite"/>
    </source>
</evidence>
<gene>
    <name evidence="2" type="ORF">MRATA1EN1_LOCUS13190</name>
</gene>
<protein>
    <submittedName>
        <fullName evidence="2">Uncharacterized protein</fullName>
    </submittedName>
</protein>